<dbReference type="Proteomes" id="UP000030672">
    <property type="component" value="Unassembled WGS sequence"/>
</dbReference>
<accession>A0A074W1R6</accession>
<dbReference type="RefSeq" id="XP_040880895.1">
    <property type="nucleotide sequence ID" value="XM_041027957.1"/>
</dbReference>
<gene>
    <name evidence="1" type="ORF">M437DRAFT_83576</name>
</gene>
<reference evidence="1 2" key="1">
    <citation type="journal article" date="2014" name="BMC Genomics">
        <title>Genome sequencing of four Aureobasidium pullulans varieties: biotechnological potential, stress tolerance, and description of new species.</title>
        <authorList>
            <person name="Gostin Ar C."/>
            <person name="Ohm R.A."/>
            <person name="Kogej T."/>
            <person name="Sonjak S."/>
            <person name="Turk M."/>
            <person name="Zajc J."/>
            <person name="Zalar P."/>
            <person name="Grube M."/>
            <person name="Sun H."/>
            <person name="Han J."/>
            <person name="Sharma A."/>
            <person name="Chiniquy J."/>
            <person name="Ngan C.Y."/>
            <person name="Lipzen A."/>
            <person name="Barry K."/>
            <person name="Grigoriev I.V."/>
            <person name="Gunde-Cimerman N."/>
        </authorList>
    </citation>
    <scope>NUCLEOTIDE SEQUENCE [LARGE SCALE GENOMIC DNA]</scope>
    <source>
        <strain evidence="1 2">CBS 110374</strain>
    </source>
</reference>
<evidence type="ECO:0000313" key="1">
    <source>
        <dbReference type="EMBL" id="KEQ63872.1"/>
    </source>
</evidence>
<dbReference type="EMBL" id="KL584830">
    <property type="protein sequence ID" value="KEQ63872.1"/>
    <property type="molecule type" value="Genomic_DNA"/>
</dbReference>
<organism evidence="1 2">
    <name type="scientific">Aureobasidium melanogenum (strain CBS 110374)</name>
    <name type="common">Aureobasidium pullulans var. melanogenum</name>
    <dbReference type="NCBI Taxonomy" id="1043003"/>
    <lineage>
        <taxon>Eukaryota</taxon>
        <taxon>Fungi</taxon>
        <taxon>Dikarya</taxon>
        <taxon>Ascomycota</taxon>
        <taxon>Pezizomycotina</taxon>
        <taxon>Dothideomycetes</taxon>
        <taxon>Dothideomycetidae</taxon>
        <taxon>Dothideales</taxon>
        <taxon>Saccotheciaceae</taxon>
        <taxon>Aureobasidium</taxon>
    </lineage>
</organism>
<dbReference type="GeneID" id="63921330"/>
<protein>
    <submittedName>
        <fullName evidence="1">Uncharacterized protein</fullName>
    </submittedName>
</protein>
<keyword evidence="2" id="KW-1185">Reference proteome</keyword>
<evidence type="ECO:0000313" key="2">
    <source>
        <dbReference type="Proteomes" id="UP000030672"/>
    </source>
</evidence>
<dbReference type="HOGENOM" id="CLU_1532242_0_0_1"/>
<name>A0A074W1R6_AURM1</name>
<dbReference type="AlphaFoldDB" id="A0A074W1R6"/>
<proteinExistence type="predicted"/>
<sequence length="150" mass="16944">MATTPALLTQAQAKKICRLTKWLLNTQNKLRTAIKGSSTTTTTTTSSSFTITKKSCSFTGNKARQQRRIHNEVFGWTSDAWDEMSLASTSSPTTPLFLPAPTTPQTMPMSREEALRRADAYTIRRIENAYMHNTVHNPHGRRAYFRVEGY</sequence>